<comment type="caution">
    <text evidence="2">The sequence shown here is derived from an EMBL/GenBank/DDBJ whole genome shotgun (WGS) entry which is preliminary data.</text>
</comment>
<evidence type="ECO:0000313" key="2">
    <source>
        <dbReference type="EMBL" id="CAE7489237.1"/>
    </source>
</evidence>
<dbReference type="PANTHER" id="PTHR46224:SF64">
    <property type="entry name" value="IQ MOTIF AND ANKYRIN REPEAT DOMAIN-CONTAINING PROTEIN 1"/>
    <property type="match status" value="1"/>
</dbReference>
<dbReference type="InterPro" id="IPR036770">
    <property type="entry name" value="Ankyrin_rpt-contain_sf"/>
</dbReference>
<proteinExistence type="predicted"/>
<dbReference type="InterPro" id="IPR051616">
    <property type="entry name" value="Cul2-RING_E3_ligase_SR"/>
</dbReference>
<feature type="repeat" description="ANK" evidence="1">
    <location>
        <begin position="253"/>
        <end position="285"/>
    </location>
</feature>
<dbReference type="Pfam" id="PF12796">
    <property type="entry name" value="Ank_2"/>
    <property type="match status" value="3"/>
</dbReference>
<sequence>MHEADKSRPAVGKLWMKYSNFMHRIHSCVHEATGVSRFRQQLFSEGQELSWNSTWSGLGEPDHIHVVFRDHVKDKGATLRGHANAGRYFAARDVLFERQDPDDQSRHGHTALYLASKAGHHDIVNLLLIARASVSLASNTGSTPLLAAFVRDHKDIVQSLHLARADAGSFGTHLTNDGRDLNQWLSDDETFLWRAVRAGMPQAVQSLLTAAADANVALLDGYTPLHLAAQMGATDMVRALLEARADKDRQADNGRTPIFMASIWSQCSVVEQLLESGASANRTDQYGCPAVVEAAEQNEPKVVQSLLRGRADVAQWGGSLLMCAVRTQSCELLHDLLAAHIDAGQADPKGRLSLVAAARRGASCLVALLLEAAADPGQEDGFGMTARATAVEMGHADVVSRLDFCTLPNSGRC</sequence>
<dbReference type="PROSITE" id="PS50297">
    <property type="entry name" value="ANK_REP_REGION"/>
    <property type="match status" value="3"/>
</dbReference>
<dbReference type="Gene3D" id="1.25.40.20">
    <property type="entry name" value="Ankyrin repeat-containing domain"/>
    <property type="match status" value="3"/>
</dbReference>
<evidence type="ECO:0000313" key="3">
    <source>
        <dbReference type="Proteomes" id="UP000604046"/>
    </source>
</evidence>
<reference evidence="2" key="1">
    <citation type="submission" date="2021-02" db="EMBL/GenBank/DDBJ databases">
        <authorList>
            <person name="Dougan E. K."/>
            <person name="Rhodes N."/>
            <person name="Thang M."/>
            <person name="Chan C."/>
        </authorList>
    </citation>
    <scope>NUCLEOTIDE SEQUENCE</scope>
</reference>
<dbReference type="AlphaFoldDB" id="A0A812ST77"/>
<gene>
    <name evidence="2" type="primary">ANK1</name>
    <name evidence="2" type="ORF">SNAT2548_LOCUS27433</name>
</gene>
<dbReference type="OrthoDB" id="341259at2759"/>
<accession>A0A812ST77</accession>
<dbReference type="EMBL" id="CAJNDS010002469">
    <property type="protein sequence ID" value="CAE7489237.1"/>
    <property type="molecule type" value="Genomic_DNA"/>
</dbReference>
<name>A0A812ST77_9DINO</name>
<protein>
    <submittedName>
        <fullName evidence="2">ANK1 protein</fullName>
    </submittedName>
</protein>
<dbReference type="SUPFAM" id="SSF48403">
    <property type="entry name" value="Ankyrin repeat"/>
    <property type="match status" value="1"/>
</dbReference>
<feature type="repeat" description="ANK" evidence="1">
    <location>
        <begin position="220"/>
        <end position="252"/>
    </location>
</feature>
<organism evidence="2 3">
    <name type="scientific">Symbiodinium natans</name>
    <dbReference type="NCBI Taxonomy" id="878477"/>
    <lineage>
        <taxon>Eukaryota</taxon>
        <taxon>Sar</taxon>
        <taxon>Alveolata</taxon>
        <taxon>Dinophyceae</taxon>
        <taxon>Suessiales</taxon>
        <taxon>Symbiodiniaceae</taxon>
        <taxon>Symbiodinium</taxon>
    </lineage>
</organism>
<evidence type="ECO:0000256" key="1">
    <source>
        <dbReference type="PROSITE-ProRule" id="PRU00023"/>
    </source>
</evidence>
<dbReference type="InterPro" id="IPR002110">
    <property type="entry name" value="Ankyrin_rpt"/>
</dbReference>
<keyword evidence="1" id="KW-0040">ANK repeat</keyword>
<dbReference type="PANTHER" id="PTHR46224">
    <property type="entry name" value="ANKYRIN REPEAT FAMILY PROTEIN"/>
    <property type="match status" value="1"/>
</dbReference>
<dbReference type="Proteomes" id="UP000604046">
    <property type="component" value="Unassembled WGS sequence"/>
</dbReference>
<keyword evidence="3" id="KW-1185">Reference proteome</keyword>
<dbReference type="PROSITE" id="PS50088">
    <property type="entry name" value="ANK_REPEAT"/>
    <property type="match status" value="3"/>
</dbReference>
<feature type="repeat" description="ANK" evidence="1">
    <location>
        <begin position="107"/>
        <end position="139"/>
    </location>
</feature>
<dbReference type="PRINTS" id="PR01415">
    <property type="entry name" value="ANKYRIN"/>
</dbReference>
<dbReference type="SMART" id="SM00248">
    <property type="entry name" value="ANK"/>
    <property type="match status" value="7"/>
</dbReference>